<protein>
    <submittedName>
        <fullName evidence="2">Uncharacterized protein</fullName>
    </submittedName>
</protein>
<name>A0A4C1TSS2_EUMVA</name>
<evidence type="ECO:0000313" key="2">
    <source>
        <dbReference type="EMBL" id="GBP17061.1"/>
    </source>
</evidence>
<keyword evidence="3" id="KW-1185">Reference proteome</keyword>
<evidence type="ECO:0000313" key="3">
    <source>
        <dbReference type="Proteomes" id="UP000299102"/>
    </source>
</evidence>
<sequence length="137" mass="14748">MAQNWNAGEKEKGPGSIGNSQAIQSGRVSHPPIDERVRTRTDVRRRTRAHAHLLNTSTRSIASNDIALLERKIKGDVPSHINQRPGGRGGVRAARGRPTSRPGGRYSFIAIGMLARPRPPGPTFAASDADKKSDVPA</sequence>
<feature type="compositionally biased region" description="Basic and acidic residues" evidence="1">
    <location>
        <begin position="32"/>
        <end position="44"/>
    </location>
</feature>
<gene>
    <name evidence="2" type="ORF">EVAR_8131_1</name>
</gene>
<dbReference type="AlphaFoldDB" id="A0A4C1TSS2"/>
<dbReference type="EMBL" id="BGZK01000084">
    <property type="protein sequence ID" value="GBP17061.1"/>
    <property type="molecule type" value="Genomic_DNA"/>
</dbReference>
<dbReference type="Proteomes" id="UP000299102">
    <property type="component" value="Unassembled WGS sequence"/>
</dbReference>
<comment type="caution">
    <text evidence="2">The sequence shown here is derived from an EMBL/GenBank/DDBJ whole genome shotgun (WGS) entry which is preliminary data.</text>
</comment>
<feature type="region of interest" description="Disordered" evidence="1">
    <location>
        <begin position="1"/>
        <end position="56"/>
    </location>
</feature>
<feature type="region of interest" description="Disordered" evidence="1">
    <location>
        <begin position="76"/>
        <end position="137"/>
    </location>
</feature>
<proteinExistence type="predicted"/>
<feature type="compositionally biased region" description="Basic and acidic residues" evidence="1">
    <location>
        <begin position="128"/>
        <end position="137"/>
    </location>
</feature>
<feature type="compositionally biased region" description="Polar residues" evidence="1">
    <location>
        <begin position="17"/>
        <end position="27"/>
    </location>
</feature>
<evidence type="ECO:0000256" key="1">
    <source>
        <dbReference type="SAM" id="MobiDB-lite"/>
    </source>
</evidence>
<accession>A0A4C1TSS2</accession>
<reference evidence="2 3" key="1">
    <citation type="journal article" date="2019" name="Commun. Biol.">
        <title>The bagworm genome reveals a unique fibroin gene that provides high tensile strength.</title>
        <authorList>
            <person name="Kono N."/>
            <person name="Nakamura H."/>
            <person name="Ohtoshi R."/>
            <person name="Tomita M."/>
            <person name="Numata K."/>
            <person name="Arakawa K."/>
        </authorList>
    </citation>
    <scope>NUCLEOTIDE SEQUENCE [LARGE SCALE GENOMIC DNA]</scope>
</reference>
<organism evidence="2 3">
    <name type="scientific">Eumeta variegata</name>
    <name type="common">Bagworm moth</name>
    <name type="synonym">Eumeta japonica</name>
    <dbReference type="NCBI Taxonomy" id="151549"/>
    <lineage>
        <taxon>Eukaryota</taxon>
        <taxon>Metazoa</taxon>
        <taxon>Ecdysozoa</taxon>
        <taxon>Arthropoda</taxon>
        <taxon>Hexapoda</taxon>
        <taxon>Insecta</taxon>
        <taxon>Pterygota</taxon>
        <taxon>Neoptera</taxon>
        <taxon>Endopterygota</taxon>
        <taxon>Lepidoptera</taxon>
        <taxon>Glossata</taxon>
        <taxon>Ditrysia</taxon>
        <taxon>Tineoidea</taxon>
        <taxon>Psychidae</taxon>
        <taxon>Oiketicinae</taxon>
        <taxon>Eumeta</taxon>
    </lineage>
</organism>